<evidence type="ECO:0000256" key="5">
    <source>
        <dbReference type="ARBA" id="ARBA00022840"/>
    </source>
</evidence>
<protein>
    <recommendedName>
        <fullName evidence="6">Tagatose-6-phosphate kinase</fullName>
        <ecNumber evidence="6">2.7.1.144</ecNumber>
    </recommendedName>
</protein>
<dbReference type="GO" id="GO:0044281">
    <property type="term" value="P:small molecule metabolic process"/>
    <property type="evidence" value="ECO:0007669"/>
    <property type="project" value="UniProtKB-ARBA"/>
</dbReference>
<comment type="catalytic activity">
    <reaction evidence="6">
        <text>D-tagatofuranose 6-phosphate + ATP = D-tagatofuranose 1,6-bisphosphate + ADP + H(+)</text>
        <dbReference type="Rhea" id="RHEA:12420"/>
        <dbReference type="ChEBI" id="CHEBI:15378"/>
        <dbReference type="ChEBI" id="CHEBI:30616"/>
        <dbReference type="ChEBI" id="CHEBI:58694"/>
        <dbReference type="ChEBI" id="CHEBI:58695"/>
        <dbReference type="ChEBI" id="CHEBI:456216"/>
        <dbReference type="EC" id="2.7.1.144"/>
    </reaction>
</comment>
<reference evidence="8" key="1">
    <citation type="journal article" date="2014" name="Int. J. Syst. Evol. Microbiol.">
        <title>Complete genome sequence of Corynebacterium casei LMG S-19264T (=DSM 44701T), isolated from a smear-ripened cheese.</title>
        <authorList>
            <consortium name="US DOE Joint Genome Institute (JGI-PGF)"/>
            <person name="Walter F."/>
            <person name="Albersmeier A."/>
            <person name="Kalinowski J."/>
            <person name="Ruckert C."/>
        </authorList>
    </citation>
    <scope>NUCLEOTIDE SEQUENCE</scope>
    <source>
        <strain evidence="8">JCM 15325</strain>
    </source>
</reference>
<dbReference type="GO" id="GO:0005988">
    <property type="term" value="P:lactose metabolic process"/>
    <property type="evidence" value="ECO:0007669"/>
    <property type="project" value="UniProtKB-KW"/>
</dbReference>
<dbReference type="EMBL" id="BMOK01000014">
    <property type="protein sequence ID" value="GGL61594.1"/>
    <property type="molecule type" value="Genomic_DNA"/>
</dbReference>
<dbReference type="PIRSF" id="PIRSF000535">
    <property type="entry name" value="1PFK/6PFK/LacC"/>
    <property type="match status" value="1"/>
</dbReference>
<evidence type="ECO:0000256" key="3">
    <source>
        <dbReference type="ARBA" id="ARBA00022741"/>
    </source>
</evidence>
<dbReference type="SUPFAM" id="SSF53613">
    <property type="entry name" value="Ribokinase-like"/>
    <property type="match status" value="1"/>
</dbReference>
<evidence type="ECO:0000313" key="8">
    <source>
        <dbReference type="EMBL" id="GGL61594.1"/>
    </source>
</evidence>
<dbReference type="GO" id="GO:0005829">
    <property type="term" value="C:cytosol"/>
    <property type="evidence" value="ECO:0007669"/>
    <property type="project" value="TreeGrafter"/>
</dbReference>
<dbReference type="FunFam" id="3.40.1190.20:FF:000001">
    <property type="entry name" value="Phosphofructokinase"/>
    <property type="match status" value="1"/>
</dbReference>
<dbReference type="Gene3D" id="3.40.1190.20">
    <property type="match status" value="1"/>
</dbReference>
<keyword evidence="3 6" id="KW-0547">Nucleotide-binding</keyword>
<keyword evidence="9" id="KW-1185">Reference proteome</keyword>
<dbReference type="PANTHER" id="PTHR46566">
    <property type="entry name" value="1-PHOSPHOFRUCTOKINASE-RELATED"/>
    <property type="match status" value="1"/>
</dbReference>
<dbReference type="NCBIfam" id="TIGR03828">
    <property type="entry name" value="pfkB"/>
    <property type="match status" value="1"/>
</dbReference>
<comment type="similarity">
    <text evidence="6">Belongs to the carbohydrate kinase PfkB family. LacC subfamily.</text>
</comment>
<dbReference type="GO" id="GO:0005524">
    <property type="term" value="F:ATP binding"/>
    <property type="evidence" value="ECO:0007669"/>
    <property type="project" value="UniProtKB-KW"/>
</dbReference>
<dbReference type="NCBIfam" id="TIGR03168">
    <property type="entry name" value="1-PFK"/>
    <property type="match status" value="1"/>
</dbReference>
<evidence type="ECO:0000313" key="9">
    <source>
        <dbReference type="Proteomes" id="UP000654670"/>
    </source>
</evidence>
<reference evidence="8" key="2">
    <citation type="submission" date="2020-09" db="EMBL/GenBank/DDBJ databases">
        <authorList>
            <person name="Sun Q."/>
            <person name="Ohkuma M."/>
        </authorList>
    </citation>
    <scope>NUCLEOTIDE SEQUENCE</scope>
    <source>
        <strain evidence="8">JCM 15325</strain>
    </source>
</reference>
<dbReference type="InterPro" id="IPR029056">
    <property type="entry name" value="Ribokinase-like"/>
</dbReference>
<evidence type="ECO:0000259" key="7">
    <source>
        <dbReference type="Pfam" id="PF00294"/>
    </source>
</evidence>
<sequence>MILTLTLNPAIDMNYKLEHLAIDQVNRCGHVIKTAGGKGLNVTRVLKCVEADVLATGFLGGKTGEFIADELDHAGVAHSFVPIKGNTRHCLAIIHEGNQTEILEDGPSISKQEAAAFLQEYDLLLDRATVVTASGSLPKGLPKTFYQQLIQHAARKNRKFLLDTSGESLKEGIKAAPYLIKPNQDELAALIGEKADTEAELIASARRLAATGVKFIVVSLGKKGALGYFDGRAFIVEPPKIKAVNAVGSGDSMIAGLAYGIDRGLPPEEALTYGAVFGTLNAMEERTGYVDRTQVESFKRKITVRTVD</sequence>
<dbReference type="PANTHER" id="PTHR46566:SF5">
    <property type="entry name" value="1-PHOSPHOFRUCTOKINASE"/>
    <property type="match status" value="1"/>
</dbReference>
<evidence type="ECO:0000256" key="1">
    <source>
        <dbReference type="ARBA" id="ARBA00005380"/>
    </source>
</evidence>
<dbReference type="RefSeq" id="WP_188804235.1">
    <property type="nucleotide sequence ID" value="NZ_BMOK01000014.1"/>
</dbReference>
<keyword evidence="4 8" id="KW-0418">Kinase</keyword>
<dbReference type="GO" id="GO:0016052">
    <property type="term" value="P:carbohydrate catabolic process"/>
    <property type="evidence" value="ECO:0007669"/>
    <property type="project" value="UniProtKB-ARBA"/>
</dbReference>
<keyword evidence="5 6" id="KW-0067">ATP-binding</keyword>
<evidence type="ECO:0000256" key="2">
    <source>
        <dbReference type="ARBA" id="ARBA00022679"/>
    </source>
</evidence>
<dbReference type="InterPro" id="IPR011611">
    <property type="entry name" value="PfkB_dom"/>
</dbReference>
<dbReference type="AlphaFoldDB" id="A0A917W461"/>
<dbReference type="InterPro" id="IPR017583">
    <property type="entry name" value="Tagatose/fructose_Pkinase"/>
</dbReference>
<organism evidence="8 9">
    <name type="scientific">Sporolactobacillus putidus</name>
    <dbReference type="NCBI Taxonomy" id="492735"/>
    <lineage>
        <taxon>Bacteria</taxon>
        <taxon>Bacillati</taxon>
        <taxon>Bacillota</taxon>
        <taxon>Bacilli</taxon>
        <taxon>Bacillales</taxon>
        <taxon>Sporolactobacillaceae</taxon>
        <taxon>Sporolactobacillus</taxon>
    </lineage>
</organism>
<keyword evidence="2 6" id="KW-0808">Transferase</keyword>
<dbReference type="GO" id="GO:0008662">
    <property type="term" value="F:1-phosphofructokinase activity"/>
    <property type="evidence" value="ECO:0007669"/>
    <property type="project" value="InterPro"/>
</dbReference>
<keyword evidence="6" id="KW-0423">Lactose metabolism</keyword>
<dbReference type="InterPro" id="IPR022463">
    <property type="entry name" value="1-PFruKinase"/>
</dbReference>
<proteinExistence type="inferred from homology"/>
<dbReference type="EC" id="2.7.1.144" evidence="6"/>
<dbReference type="GO" id="GO:0009024">
    <property type="term" value="F:tagatose-6-phosphate kinase activity"/>
    <property type="evidence" value="ECO:0007669"/>
    <property type="project" value="UniProtKB-EC"/>
</dbReference>
<dbReference type="Pfam" id="PF00294">
    <property type="entry name" value="PfkB"/>
    <property type="match status" value="1"/>
</dbReference>
<dbReference type="CDD" id="cd01164">
    <property type="entry name" value="FruK_PfkB_like"/>
    <property type="match status" value="1"/>
</dbReference>
<comment type="caution">
    <text evidence="8">The sequence shown here is derived from an EMBL/GenBank/DDBJ whole genome shotgun (WGS) entry which is preliminary data.</text>
</comment>
<comment type="similarity">
    <text evidence="1">Belongs to the carbohydrate kinase pfkB family.</text>
</comment>
<name>A0A917W461_9BACL</name>
<feature type="domain" description="Carbohydrate kinase PfkB" evidence="7">
    <location>
        <begin position="14"/>
        <end position="286"/>
    </location>
</feature>
<accession>A0A917W461</accession>
<gene>
    <name evidence="8" type="primary">lacC</name>
    <name evidence="8" type="ORF">GCM10007968_26960</name>
</gene>
<dbReference type="Proteomes" id="UP000654670">
    <property type="component" value="Unassembled WGS sequence"/>
</dbReference>
<evidence type="ECO:0000256" key="6">
    <source>
        <dbReference type="PIRNR" id="PIRNR000535"/>
    </source>
</evidence>
<comment type="pathway">
    <text evidence="6">Carbohydrate metabolism; D-tagatose 6-phosphate degradation; D-glyceraldehyde 3-phosphate and glycerone phosphate from D-tagatose 6-phosphate: step 1/2.</text>
</comment>
<evidence type="ECO:0000256" key="4">
    <source>
        <dbReference type="ARBA" id="ARBA00022777"/>
    </source>
</evidence>